<gene>
    <name evidence="8" type="ORF">IFR04_004618</name>
</gene>
<evidence type="ECO:0000256" key="3">
    <source>
        <dbReference type="ARBA" id="ARBA00022630"/>
    </source>
</evidence>
<evidence type="ECO:0000313" key="8">
    <source>
        <dbReference type="EMBL" id="KAG4422238.1"/>
    </source>
</evidence>
<comment type="similarity">
    <text evidence="2">Belongs to the oxygen-dependent FAD-linked oxidoreductase family.</text>
</comment>
<dbReference type="SUPFAM" id="SSF56176">
    <property type="entry name" value="FAD-binding/transporter-associated domain-like"/>
    <property type="match status" value="1"/>
</dbReference>
<dbReference type="GO" id="GO:0016491">
    <property type="term" value="F:oxidoreductase activity"/>
    <property type="evidence" value="ECO:0007669"/>
    <property type="project" value="UniProtKB-KW"/>
</dbReference>
<keyword evidence="3" id="KW-0285">Flavoprotein</keyword>
<keyword evidence="9" id="KW-1185">Reference proteome</keyword>
<dbReference type="InterPro" id="IPR050416">
    <property type="entry name" value="FAD-linked_Oxidoreductase"/>
</dbReference>
<dbReference type="PANTHER" id="PTHR42973:SF39">
    <property type="entry name" value="FAD-BINDING PCMH-TYPE DOMAIN-CONTAINING PROTEIN"/>
    <property type="match status" value="1"/>
</dbReference>
<feature type="chain" id="PRO_5034873480" description="FAD-binding PCMH-type domain-containing protein" evidence="6">
    <location>
        <begin position="22"/>
        <end position="606"/>
    </location>
</feature>
<dbReference type="InterPro" id="IPR012951">
    <property type="entry name" value="BBE"/>
</dbReference>
<dbReference type="PANTHER" id="PTHR42973">
    <property type="entry name" value="BINDING OXIDOREDUCTASE, PUTATIVE (AFU_ORTHOLOGUE AFUA_1G17690)-RELATED"/>
    <property type="match status" value="1"/>
</dbReference>
<dbReference type="Gene3D" id="3.40.462.20">
    <property type="match status" value="1"/>
</dbReference>
<name>A0A8H7WCF6_9HELO</name>
<keyword evidence="5" id="KW-0560">Oxidoreductase</keyword>
<keyword evidence="4" id="KW-0274">FAD</keyword>
<feature type="domain" description="FAD-binding PCMH-type" evidence="7">
    <location>
        <begin position="120"/>
        <end position="302"/>
    </location>
</feature>
<evidence type="ECO:0000259" key="7">
    <source>
        <dbReference type="PROSITE" id="PS51387"/>
    </source>
</evidence>
<dbReference type="InterPro" id="IPR016166">
    <property type="entry name" value="FAD-bd_PCMH"/>
</dbReference>
<dbReference type="OrthoDB" id="9983560at2759"/>
<dbReference type="Pfam" id="PF08031">
    <property type="entry name" value="BBE"/>
    <property type="match status" value="1"/>
</dbReference>
<evidence type="ECO:0000256" key="6">
    <source>
        <dbReference type="SAM" id="SignalP"/>
    </source>
</evidence>
<comment type="cofactor">
    <cofactor evidence="1">
        <name>FAD</name>
        <dbReference type="ChEBI" id="CHEBI:57692"/>
    </cofactor>
</comment>
<keyword evidence="6" id="KW-0732">Signal</keyword>
<evidence type="ECO:0000256" key="5">
    <source>
        <dbReference type="ARBA" id="ARBA00023002"/>
    </source>
</evidence>
<dbReference type="GO" id="GO:0071949">
    <property type="term" value="F:FAD binding"/>
    <property type="evidence" value="ECO:0007669"/>
    <property type="project" value="InterPro"/>
</dbReference>
<dbReference type="InterPro" id="IPR006094">
    <property type="entry name" value="Oxid_FAD_bind_N"/>
</dbReference>
<comment type="caution">
    <text evidence="8">The sequence shown here is derived from an EMBL/GenBank/DDBJ whole genome shotgun (WGS) entry which is preliminary data.</text>
</comment>
<evidence type="ECO:0000256" key="1">
    <source>
        <dbReference type="ARBA" id="ARBA00001974"/>
    </source>
</evidence>
<dbReference type="AlphaFoldDB" id="A0A8H7WCF6"/>
<dbReference type="InterPro" id="IPR016169">
    <property type="entry name" value="FAD-bd_PCMH_sub2"/>
</dbReference>
<organism evidence="8 9">
    <name type="scientific">Cadophora malorum</name>
    <dbReference type="NCBI Taxonomy" id="108018"/>
    <lineage>
        <taxon>Eukaryota</taxon>
        <taxon>Fungi</taxon>
        <taxon>Dikarya</taxon>
        <taxon>Ascomycota</taxon>
        <taxon>Pezizomycotina</taxon>
        <taxon>Leotiomycetes</taxon>
        <taxon>Helotiales</taxon>
        <taxon>Ploettnerulaceae</taxon>
        <taxon>Cadophora</taxon>
    </lineage>
</organism>
<proteinExistence type="inferred from homology"/>
<feature type="signal peptide" evidence="6">
    <location>
        <begin position="1"/>
        <end position="21"/>
    </location>
</feature>
<evidence type="ECO:0000256" key="4">
    <source>
        <dbReference type="ARBA" id="ARBA00022827"/>
    </source>
</evidence>
<dbReference type="InterPro" id="IPR036318">
    <property type="entry name" value="FAD-bd_PCMH-like_sf"/>
</dbReference>
<dbReference type="Pfam" id="PF01565">
    <property type="entry name" value="FAD_binding_4"/>
    <property type="match status" value="1"/>
</dbReference>
<sequence length="606" mass="64368">MIFFPLWFLAAIDLFAIAALAANQTCKTTPSDASWPSLQEWSSLNVSIGGALIQTAPVASSCYSDNPFKSTAPCDKVQAGWSAPTFHAALPESIDYSLYANNSCLPPGTSGYTEQKGCSVGALPMYIVNATSAEQIATAMSWASSRNIRIVVKGTGHDMNGRSSGAFSMSIWTRHLRSIKFDPEWPLPGSTTIETADVVIAGSGNDWGSMNPAAEAVGKVMVGGEASSVGLGGFTQGGGHGPMSSHYGLAADQILQATIVTTEGQILTANAQQNQDLLWAVRGGGAGQYGVVTEYVMKVHPAPTSVVVGTLSMSIIGSSNESIAAGWNAFAANVQSIPDMMDAGLAGHQTSFAYYVDGKAVPSISHNIYGYNMTAADFTSLLSAVLEKMRAQGANETLAVSLSEPQVFDSYNSFFQTFLNDPSVTAVAGGGSMMSSRLLGRDQLTGNVTQSQMVSYLQRILQSQDPTAGATMVIGMQGGNGTANVPESMRGALHSSWRTAYVHMIVLGSSIDPTADPKTTLESAAKWMNEVPEEIWEEWAPEMGSYMNEANPYNANFKEAYYGDSYDRLMEIKKKYDPTSSLFVLTGVGSDAWDYNLNTGKLCQVA</sequence>
<dbReference type="Gene3D" id="3.30.465.10">
    <property type="match status" value="1"/>
</dbReference>
<dbReference type="PROSITE" id="PS51387">
    <property type="entry name" value="FAD_PCMH"/>
    <property type="match status" value="1"/>
</dbReference>
<dbReference type="EMBL" id="JAFJYH010000052">
    <property type="protein sequence ID" value="KAG4422238.1"/>
    <property type="molecule type" value="Genomic_DNA"/>
</dbReference>
<evidence type="ECO:0000313" key="9">
    <source>
        <dbReference type="Proteomes" id="UP000664132"/>
    </source>
</evidence>
<reference evidence="8" key="1">
    <citation type="submission" date="2021-02" db="EMBL/GenBank/DDBJ databases">
        <title>Genome sequence Cadophora malorum strain M34.</title>
        <authorList>
            <person name="Stefanovic E."/>
            <person name="Vu D."/>
            <person name="Scully C."/>
            <person name="Dijksterhuis J."/>
            <person name="Roader J."/>
            <person name="Houbraken J."/>
        </authorList>
    </citation>
    <scope>NUCLEOTIDE SEQUENCE</scope>
    <source>
        <strain evidence="8">M34</strain>
    </source>
</reference>
<dbReference type="Proteomes" id="UP000664132">
    <property type="component" value="Unassembled WGS sequence"/>
</dbReference>
<protein>
    <recommendedName>
        <fullName evidence="7">FAD-binding PCMH-type domain-containing protein</fullName>
    </recommendedName>
</protein>
<evidence type="ECO:0000256" key="2">
    <source>
        <dbReference type="ARBA" id="ARBA00005466"/>
    </source>
</evidence>
<accession>A0A8H7WCF6</accession>